<dbReference type="Gene3D" id="3.30.2020.40">
    <property type="entry name" value="Uncharacterised protein PF10387, DUF2442"/>
    <property type="match status" value="1"/>
</dbReference>
<name>A0A7C2NWZ5_9PLAN</name>
<comment type="caution">
    <text evidence="1">The sequence shown here is derived from an EMBL/GenBank/DDBJ whole genome shotgun (WGS) entry which is preliminary data.</text>
</comment>
<reference evidence="1" key="1">
    <citation type="journal article" date="2020" name="mSystems">
        <title>Genome- and Community-Level Interaction Insights into Carbon Utilization and Element Cycling Functions of Hydrothermarchaeota in Hydrothermal Sediment.</title>
        <authorList>
            <person name="Zhou Z."/>
            <person name="Liu Y."/>
            <person name="Xu W."/>
            <person name="Pan J."/>
            <person name="Luo Z.H."/>
            <person name="Li M."/>
        </authorList>
    </citation>
    <scope>NUCLEOTIDE SEQUENCE [LARGE SCALE GENOMIC DNA]</scope>
    <source>
        <strain evidence="1">SpSt-339</strain>
    </source>
</reference>
<dbReference type="AlphaFoldDB" id="A0A7C2NWZ5"/>
<evidence type="ECO:0000313" key="1">
    <source>
        <dbReference type="EMBL" id="HEN15490.1"/>
    </source>
</evidence>
<protein>
    <submittedName>
        <fullName evidence="1">DUF2442 domain-containing protein</fullName>
    </submittedName>
</protein>
<proteinExistence type="predicted"/>
<dbReference type="InterPro" id="IPR018841">
    <property type="entry name" value="DUF2442"/>
</dbReference>
<sequence length="95" mass="10418">MTTSVTPKKAFRRAFRPTSARAVSVECDDLFLIVTLEDGRVVQAPLDWFPLLSEATPEQRSRCEIAGNGTSLHWPEIDEDLTVANLLAGGDVEST</sequence>
<accession>A0A7C2NWZ5</accession>
<organism evidence="1">
    <name type="scientific">Schlesneria paludicola</name>
    <dbReference type="NCBI Taxonomy" id="360056"/>
    <lineage>
        <taxon>Bacteria</taxon>
        <taxon>Pseudomonadati</taxon>
        <taxon>Planctomycetota</taxon>
        <taxon>Planctomycetia</taxon>
        <taxon>Planctomycetales</taxon>
        <taxon>Planctomycetaceae</taxon>
        <taxon>Schlesneria</taxon>
    </lineage>
</organism>
<gene>
    <name evidence="1" type="ORF">ENQ76_08495</name>
</gene>
<dbReference type="EMBL" id="DSOK01000245">
    <property type="protein sequence ID" value="HEN15490.1"/>
    <property type="molecule type" value="Genomic_DNA"/>
</dbReference>
<dbReference type="Pfam" id="PF10387">
    <property type="entry name" value="DUF2442"/>
    <property type="match status" value="1"/>
</dbReference>